<dbReference type="NCBIfam" id="NF001764">
    <property type="entry name" value="PRK00504.1"/>
    <property type="match status" value="1"/>
</dbReference>
<evidence type="ECO:0000313" key="7">
    <source>
        <dbReference type="Proteomes" id="UP000178908"/>
    </source>
</evidence>
<keyword evidence="3 5" id="KW-0687">Ribonucleoprotein</keyword>
<dbReference type="InterPro" id="IPR011332">
    <property type="entry name" value="Ribosomal_zn-bd"/>
</dbReference>
<dbReference type="InterPro" id="IPR038584">
    <property type="entry name" value="Ribosomal_bL33_sf"/>
</dbReference>
<dbReference type="Gene3D" id="2.20.28.120">
    <property type="entry name" value="Ribosomal protein L33"/>
    <property type="match status" value="1"/>
</dbReference>
<comment type="caution">
    <text evidence="6">The sequence shown here is derived from an EMBL/GenBank/DDBJ whole genome shotgun (WGS) entry which is preliminary data.</text>
</comment>
<accession>A0A1F8F7I8</accession>
<evidence type="ECO:0000256" key="5">
    <source>
        <dbReference type="HAMAP-Rule" id="MF_00294"/>
    </source>
</evidence>
<reference evidence="6 7" key="1">
    <citation type="journal article" date="2016" name="Nat. Commun.">
        <title>Thousands of microbial genomes shed light on interconnected biogeochemical processes in an aquifer system.</title>
        <authorList>
            <person name="Anantharaman K."/>
            <person name="Brown C.T."/>
            <person name="Hug L.A."/>
            <person name="Sharon I."/>
            <person name="Castelle C.J."/>
            <person name="Probst A.J."/>
            <person name="Thomas B.C."/>
            <person name="Singh A."/>
            <person name="Wilkins M.J."/>
            <person name="Karaoz U."/>
            <person name="Brodie E.L."/>
            <person name="Williams K.H."/>
            <person name="Hubbard S.S."/>
            <person name="Banfield J.F."/>
        </authorList>
    </citation>
    <scope>NUCLEOTIDE SEQUENCE [LARGE SCALE GENOMIC DNA]</scope>
</reference>
<proteinExistence type="inferred from homology"/>
<sequence length="54" mass="6479">MPQDNLLRMKCTVCKDANYYTSKNKKKVERKLEFKKFCKNCRKHTPHKEAKMTG</sequence>
<dbReference type="AlphaFoldDB" id="A0A1F8F7I8"/>
<dbReference type="GO" id="GO:0005737">
    <property type="term" value="C:cytoplasm"/>
    <property type="evidence" value="ECO:0007669"/>
    <property type="project" value="UniProtKB-ARBA"/>
</dbReference>
<keyword evidence="2 5" id="KW-0689">Ribosomal protein</keyword>
<dbReference type="NCBIfam" id="TIGR01023">
    <property type="entry name" value="rpmG_bact"/>
    <property type="match status" value="1"/>
</dbReference>
<evidence type="ECO:0000256" key="1">
    <source>
        <dbReference type="ARBA" id="ARBA00007596"/>
    </source>
</evidence>
<dbReference type="GO" id="GO:0005840">
    <property type="term" value="C:ribosome"/>
    <property type="evidence" value="ECO:0007669"/>
    <property type="project" value="UniProtKB-KW"/>
</dbReference>
<evidence type="ECO:0000256" key="3">
    <source>
        <dbReference type="ARBA" id="ARBA00023274"/>
    </source>
</evidence>
<organism evidence="6 7">
    <name type="scientific">Candidatus Yanofskybacteria bacterium RIFCSPHIGHO2_02_FULL_39_10</name>
    <dbReference type="NCBI Taxonomy" id="1802674"/>
    <lineage>
        <taxon>Bacteria</taxon>
        <taxon>Candidatus Yanofskyibacteriota</taxon>
    </lineage>
</organism>
<dbReference type="GO" id="GO:0003735">
    <property type="term" value="F:structural constituent of ribosome"/>
    <property type="evidence" value="ECO:0007669"/>
    <property type="project" value="InterPro"/>
</dbReference>
<evidence type="ECO:0000256" key="2">
    <source>
        <dbReference type="ARBA" id="ARBA00022980"/>
    </source>
</evidence>
<dbReference type="InterPro" id="IPR001705">
    <property type="entry name" value="Ribosomal_bL33"/>
</dbReference>
<dbReference type="EMBL" id="MGJO01000048">
    <property type="protein sequence ID" value="OGN08530.1"/>
    <property type="molecule type" value="Genomic_DNA"/>
</dbReference>
<name>A0A1F8F7I8_9BACT</name>
<protein>
    <recommendedName>
        <fullName evidence="4 5">Large ribosomal subunit protein bL33</fullName>
    </recommendedName>
</protein>
<evidence type="ECO:0000313" key="6">
    <source>
        <dbReference type="EMBL" id="OGN08530.1"/>
    </source>
</evidence>
<evidence type="ECO:0000256" key="4">
    <source>
        <dbReference type="ARBA" id="ARBA00035176"/>
    </source>
</evidence>
<dbReference type="SUPFAM" id="SSF57829">
    <property type="entry name" value="Zn-binding ribosomal proteins"/>
    <property type="match status" value="1"/>
</dbReference>
<dbReference type="NCBIfam" id="NF001860">
    <property type="entry name" value="PRK00595.1"/>
    <property type="match status" value="1"/>
</dbReference>
<gene>
    <name evidence="5" type="primary">rpmG</name>
    <name evidence="6" type="ORF">A3C61_01910</name>
</gene>
<dbReference type="Pfam" id="PF00471">
    <property type="entry name" value="Ribosomal_L33"/>
    <property type="match status" value="1"/>
</dbReference>
<dbReference type="GO" id="GO:1990904">
    <property type="term" value="C:ribonucleoprotein complex"/>
    <property type="evidence" value="ECO:0007669"/>
    <property type="project" value="UniProtKB-KW"/>
</dbReference>
<dbReference type="GO" id="GO:0006412">
    <property type="term" value="P:translation"/>
    <property type="evidence" value="ECO:0007669"/>
    <property type="project" value="UniProtKB-UniRule"/>
</dbReference>
<dbReference type="Proteomes" id="UP000178908">
    <property type="component" value="Unassembled WGS sequence"/>
</dbReference>
<comment type="similarity">
    <text evidence="1 5">Belongs to the bacterial ribosomal protein bL33 family.</text>
</comment>
<dbReference type="HAMAP" id="MF_00294">
    <property type="entry name" value="Ribosomal_bL33"/>
    <property type="match status" value="1"/>
</dbReference>